<dbReference type="PANTHER" id="PTHR48312:SF1">
    <property type="entry name" value="SULFOTRANSFERASE"/>
    <property type="match status" value="1"/>
</dbReference>
<feature type="region of interest" description="Disordered" evidence="1">
    <location>
        <begin position="179"/>
        <end position="200"/>
    </location>
</feature>
<dbReference type="PANTHER" id="PTHR48312">
    <property type="match status" value="1"/>
</dbReference>
<evidence type="ECO:0008006" key="4">
    <source>
        <dbReference type="Google" id="ProtNLM"/>
    </source>
</evidence>
<feature type="compositionally biased region" description="Low complexity" evidence="1">
    <location>
        <begin position="180"/>
        <end position="200"/>
    </location>
</feature>
<keyword evidence="3" id="KW-1185">Reference proteome</keyword>
<dbReference type="Gene3D" id="3.40.50.300">
    <property type="entry name" value="P-loop containing nucleotide triphosphate hydrolases"/>
    <property type="match status" value="1"/>
</dbReference>
<sequence>MTRPDDLECAHEPFGDAFYYGPERLSERFAEDLKTRESSGFIKTTYKDVLDRLLNADKRVFIKDMAYYLFPPDGKPATIAPSLADQANGADATGTAQLANPTVLPFAALQHFHFTFLIRHPRRAIPSYYRCTVPPLVETTQFKEFLPSEAGYAELRRLFDYLRLQGLVSDQVLDGAESTNGANGVNGHAAATNGANGRNGSAAAHPVAVTVIDADDLLNRPVEGIRAFCRAVNLDYRPEMLQWDDPASQRHASEAFEKWAGFHEDALASTGLMARAARHKTPTVEAENQEWREKYGEKGQKVIRECVDANIPDYEYLKQFAIRF</sequence>
<accession>A0A167RD28</accession>
<dbReference type="SUPFAM" id="SSF52540">
    <property type="entry name" value="P-loop containing nucleoside triphosphate hydrolases"/>
    <property type="match status" value="1"/>
</dbReference>
<evidence type="ECO:0000313" key="2">
    <source>
        <dbReference type="EMBL" id="OAA58478.1"/>
    </source>
</evidence>
<dbReference type="STRING" id="1081102.A0A167RD28"/>
<evidence type="ECO:0000313" key="3">
    <source>
        <dbReference type="Proteomes" id="UP000076874"/>
    </source>
</evidence>
<dbReference type="InterPro" id="IPR027417">
    <property type="entry name" value="P-loop_NTPase"/>
</dbReference>
<dbReference type="EMBL" id="AZHD01000012">
    <property type="protein sequence ID" value="OAA58478.1"/>
    <property type="molecule type" value="Genomic_DNA"/>
</dbReference>
<comment type="caution">
    <text evidence="2">The sequence shown here is derived from an EMBL/GenBank/DDBJ whole genome shotgun (WGS) entry which is preliminary data.</text>
</comment>
<evidence type="ECO:0000256" key="1">
    <source>
        <dbReference type="SAM" id="MobiDB-lite"/>
    </source>
</evidence>
<organism evidence="2 3">
    <name type="scientific">Niveomyces insectorum RCEF 264</name>
    <dbReference type="NCBI Taxonomy" id="1081102"/>
    <lineage>
        <taxon>Eukaryota</taxon>
        <taxon>Fungi</taxon>
        <taxon>Dikarya</taxon>
        <taxon>Ascomycota</taxon>
        <taxon>Pezizomycotina</taxon>
        <taxon>Sordariomycetes</taxon>
        <taxon>Hypocreomycetidae</taxon>
        <taxon>Hypocreales</taxon>
        <taxon>Cordycipitaceae</taxon>
        <taxon>Niveomyces</taxon>
    </lineage>
</organism>
<reference evidence="2 3" key="1">
    <citation type="journal article" date="2016" name="Genome Biol. Evol.">
        <title>Divergent and convergent evolution of fungal pathogenicity.</title>
        <authorList>
            <person name="Shang Y."/>
            <person name="Xiao G."/>
            <person name="Zheng P."/>
            <person name="Cen K."/>
            <person name="Zhan S."/>
            <person name="Wang C."/>
        </authorList>
    </citation>
    <scope>NUCLEOTIDE SEQUENCE [LARGE SCALE GENOMIC DNA]</scope>
    <source>
        <strain evidence="2 3">RCEF 264</strain>
    </source>
</reference>
<protein>
    <recommendedName>
        <fullName evidence="4">P-loop containing nucleoside triphosphate hydrolase</fullName>
    </recommendedName>
</protein>
<name>A0A167RD28_9HYPO</name>
<dbReference type="AlphaFoldDB" id="A0A167RD28"/>
<dbReference type="OrthoDB" id="2405944at2759"/>
<proteinExistence type="predicted"/>
<dbReference type="Proteomes" id="UP000076874">
    <property type="component" value="Unassembled WGS sequence"/>
</dbReference>
<gene>
    <name evidence="2" type="ORF">SPI_06551</name>
</gene>